<dbReference type="EMBL" id="ML977500">
    <property type="protein sequence ID" value="KAF2132627.1"/>
    <property type="molecule type" value="Genomic_DNA"/>
</dbReference>
<dbReference type="RefSeq" id="XP_033527014.1">
    <property type="nucleotide sequence ID" value="XM_033662294.1"/>
</dbReference>
<accession>A0A6A6AP12</accession>
<organism evidence="1 2">
    <name type="scientific">Dothidotthia symphoricarpi CBS 119687</name>
    <dbReference type="NCBI Taxonomy" id="1392245"/>
    <lineage>
        <taxon>Eukaryota</taxon>
        <taxon>Fungi</taxon>
        <taxon>Dikarya</taxon>
        <taxon>Ascomycota</taxon>
        <taxon>Pezizomycotina</taxon>
        <taxon>Dothideomycetes</taxon>
        <taxon>Pleosporomycetidae</taxon>
        <taxon>Pleosporales</taxon>
        <taxon>Dothidotthiaceae</taxon>
        <taxon>Dothidotthia</taxon>
    </lineage>
</organism>
<keyword evidence="2" id="KW-1185">Reference proteome</keyword>
<evidence type="ECO:0000313" key="1">
    <source>
        <dbReference type="EMBL" id="KAF2132627.1"/>
    </source>
</evidence>
<evidence type="ECO:0000313" key="2">
    <source>
        <dbReference type="Proteomes" id="UP000799771"/>
    </source>
</evidence>
<reference evidence="1" key="1">
    <citation type="journal article" date="2020" name="Stud. Mycol.">
        <title>101 Dothideomycetes genomes: a test case for predicting lifestyles and emergence of pathogens.</title>
        <authorList>
            <person name="Haridas S."/>
            <person name="Albert R."/>
            <person name="Binder M."/>
            <person name="Bloem J."/>
            <person name="Labutti K."/>
            <person name="Salamov A."/>
            <person name="Andreopoulos B."/>
            <person name="Baker S."/>
            <person name="Barry K."/>
            <person name="Bills G."/>
            <person name="Bluhm B."/>
            <person name="Cannon C."/>
            <person name="Castanera R."/>
            <person name="Culley D."/>
            <person name="Daum C."/>
            <person name="Ezra D."/>
            <person name="Gonzalez J."/>
            <person name="Henrissat B."/>
            <person name="Kuo A."/>
            <person name="Liang C."/>
            <person name="Lipzen A."/>
            <person name="Lutzoni F."/>
            <person name="Magnuson J."/>
            <person name="Mondo S."/>
            <person name="Nolan M."/>
            <person name="Ohm R."/>
            <person name="Pangilinan J."/>
            <person name="Park H.-J."/>
            <person name="Ramirez L."/>
            <person name="Alfaro M."/>
            <person name="Sun H."/>
            <person name="Tritt A."/>
            <person name="Yoshinaga Y."/>
            <person name="Zwiers L.-H."/>
            <person name="Turgeon B."/>
            <person name="Goodwin S."/>
            <person name="Spatafora J."/>
            <person name="Crous P."/>
            <person name="Grigoriev I."/>
        </authorList>
    </citation>
    <scope>NUCLEOTIDE SEQUENCE</scope>
    <source>
        <strain evidence="1">CBS 119687</strain>
    </source>
</reference>
<name>A0A6A6AP12_9PLEO</name>
<proteinExistence type="predicted"/>
<dbReference type="Proteomes" id="UP000799771">
    <property type="component" value="Unassembled WGS sequence"/>
</dbReference>
<sequence length="148" mass="16801">MLPSPKAPVKIPSAQYPTQEQCFPCDAHQPLSPLEHAQHHLLIYSSARAQYSLPKGNSIWADTICFLQFLIPLDKLAAITICIRFLMTDLSQKRQVLPDMATTVFEPPFGPLRALECLPSNYAGLFTLFTSEMKFRLPLLKMTRRRLV</sequence>
<gene>
    <name evidence="1" type="ORF">P153DRAFT_168734</name>
</gene>
<dbReference type="AlphaFoldDB" id="A0A6A6AP12"/>
<dbReference type="GeneID" id="54402726"/>
<protein>
    <submittedName>
        <fullName evidence="1">Uncharacterized protein</fullName>
    </submittedName>
</protein>